<gene>
    <name evidence="5" type="ORF">GCM10023208_15350</name>
</gene>
<feature type="domain" description="SnoaL-like" evidence="4">
    <location>
        <begin position="38"/>
        <end position="161"/>
    </location>
</feature>
<keyword evidence="3" id="KW-0732">Signal</keyword>
<evidence type="ECO:0000256" key="3">
    <source>
        <dbReference type="SAM" id="SignalP"/>
    </source>
</evidence>
<name>A0ABP9K895_9SPHN</name>
<comment type="caution">
    <text evidence="5">The sequence shown here is derived from an EMBL/GenBank/DDBJ whole genome shotgun (WGS) entry which is preliminary data.</text>
</comment>
<evidence type="ECO:0000256" key="1">
    <source>
        <dbReference type="SAM" id="Coils"/>
    </source>
</evidence>
<dbReference type="InterPro" id="IPR037401">
    <property type="entry name" value="SnoaL-like"/>
</dbReference>
<dbReference type="Proteomes" id="UP001500518">
    <property type="component" value="Unassembled WGS sequence"/>
</dbReference>
<evidence type="ECO:0000313" key="6">
    <source>
        <dbReference type="Proteomes" id="UP001500518"/>
    </source>
</evidence>
<dbReference type="SUPFAM" id="SSF54427">
    <property type="entry name" value="NTF2-like"/>
    <property type="match status" value="1"/>
</dbReference>
<sequence>MRALLLAASAATLAVCSAPATAQSAAERLDALDQRITRLEDLNEIERVQRAYGYFVDKSQWTPLADLFTEDATLEIGGKGIFVGRDRVLEYMQTAFGPDGTREGLLANHMQFQPIPDISEDGQTGWMRARAYVMSVGWGLPLYENEYEKGEDGKWRISRLTGPFTMYTNWDGWGEYALNNTWPDKFDPPPDLPPSVVYLTYPAYYIIPFHYPNPVTGEAFIPATGEVGAYHRPPGTAAQEESMRVGRTVNGTQPIAEPPRD</sequence>
<dbReference type="EMBL" id="BAABHV010000009">
    <property type="protein sequence ID" value="GAA5053423.1"/>
    <property type="molecule type" value="Genomic_DNA"/>
</dbReference>
<evidence type="ECO:0000313" key="5">
    <source>
        <dbReference type="EMBL" id="GAA5053423.1"/>
    </source>
</evidence>
<accession>A0ABP9K895</accession>
<dbReference type="Gene3D" id="3.10.450.50">
    <property type="match status" value="1"/>
</dbReference>
<organism evidence="5 6">
    <name type="scientific">Erythrobacter westpacificensis</name>
    <dbReference type="NCBI Taxonomy" id="1055231"/>
    <lineage>
        <taxon>Bacteria</taxon>
        <taxon>Pseudomonadati</taxon>
        <taxon>Pseudomonadota</taxon>
        <taxon>Alphaproteobacteria</taxon>
        <taxon>Sphingomonadales</taxon>
        <taxon>Erythrobacteraceae</taxon>
        <taxon>Erythrobacter/Porphyrobacter group</taxon>
        <taxon>Erythrobacter</taxon>
    </lineage>
</organism>
<keyword evidence="6" id="KW-1185">Reference proteome</keyword>
<keyword evidence="1" id="KW-0175">Coiled coil</keyword>
<dbReference type="Pfam" id="PF13577">
    <property type="entry name" value="SnoaL_4"/>
    <property type="match status" value="1"/>
</dbReference>
<feature type="chain" id="PRO_5045708234" description="SnoaL-like domain-containing protein" evidence="3">
    <location>
        <begin position="23"/>
        <end position="261"/>
    </location>
</feature>
<dbReference type="RefSeq" id="WP_346032517.1">
    <property type="nucleotide sequence ID" value="NZ_BAABHV010000009.1"/>
</dbReference>
<dbReference type="InterPro" id="IPR032710">
    <property type="entry name" value="NTF2-like_dom_sf"/>
</dbReference>
<reference evidence="6" key="1">
    <citation type="journal article" date="2019" name="Int. J. Syst. Evol. Microbiol.">
        <title>The Global Catalogue of Microorganisms (GCM) 10K type strain sequencing project: providing services to taxonomists for standard genome sequencing and annotation.</title>
        <authorList>
            <consortium name="The Broad Institute Genomics Platform"/>
            <consortium name="The Broad Institute Genome Sequencing Center for Infectious Disease"/>
            <person name="Wu L."/>
            <person name="Ma J."/>
        </authorList>
    </citation>
    <scope>NUCLEOTIDE SEQUENCE [LARGE SCALE GENOMIC DNA]</scope>
    <source>
        <strain evidence="6">JCM 18014</strain>
    </source>
</reference>
<proteinExistence type="predicted"/>
<evidence type="ECO:0000256" key="2">
    <source>
        <dbReference type="SAM" id="MobiDB-lite"/>
    </source>
</evidence>
<feature type="region of interest" description="Disordered" evidence="2">
    <location>
        <begin position="232"/>
        <end position="261"/>
    </location>
</feature>
<feature type="coiled-coil region" evidence="1">
    <location>
        <begin position="22"/>
        <end position="49"/>
    </location>
</feature>
<evidence type="ECO:0000259" key="4">
    <source>
        <dbReference type="Pfam" id="PF13577"/>
    </source>
</evidence>
<protein>
    <recommendedName>
        <fullName evidence="4">SnoaL-like domain-containing protein</fullName>
    </recommendedName>
</protein>
<feature type="signal peptide" evidence="3">
    <location>
        <begin position="1"/>
        <end position="22"/>
    </location>
</feature>